<comment type="subcellular location">
    <subcellularLocation>
        <location evidence="2">Cytoplasm</location>
    </subcellularLocation>
    <subcellularLocation>
        <location evidence="1">Nucleus</location>
    </subcellularLocation>
</comment>
<dbReference type="EMBL" id="JARKIK010000034">
    <property type="protein sequence ID" value="KAK8740238.1"/>
    <property type="molecule type" value="Genomic_DNA"/>
</dbReference>
<dbReference type="EMBL" id="JARKIK010000034">
    <property type="protein sequence ID" value="KAK8740237.1"/>
    <property type="molecule type" value="Genomic_DNA"/>
</dbReference>
<evidence type="ECO:0000256" key="7">
    <source>
        <dbReference type="ARBA" id="ARBA00023242"/>
    </source>
</evidence>
<organism evidence="10 11">
    <name type="scientific">Cherax quadricarinatus</name>
    <name type="common">Australian red claw crayfish</name>
    <dbReference type="NCBI Taxonomy" id="27406"/>
    <lineage>
        <taxon>Eukaryota</taxon>
        <taxon>Metazoa</taxon>
        <taxon>Ecdysozoa</taxon>
        <taxon>Arthropoda</taxon>
        <taxon>Crustacea</taxon>
        <taxon>Multicrustacea</taxon>
        <taxon>Malacostraca</taxon>
        <taxon>Eumalacostraca</taxon>
        <taxon>Eucarida</taxon>
        <taxon>Decapoda</taxon>
        <taxon>Pleocyemata</taxon>
        <taxon>Astacidea</taxon>
        <taxon>Parastacoidea</taxon>
        <taxon>Parastacidae</taxon>
        <taxon>Cherax</taxon>
    </lineage>
</organism>
<dbReference type="GO" id="GO:0032259">
    <property type="term" value="P:methylation"/>
    <property type="evidence" value="ECO:0007669"/>
    <property type="project" value="UniProtKB-KW"/>
</dbReference>
<evidence type="ECO:0000256" key="8">
    <source>
        <dbReference type="ARBA" id="ARBA00048985"/>
    </source>
</evidence>
<keyword evidence="3" id="KW-0963">Cytoplasm</keyword>
<proteinExistence type="predicted"/>
<evidence type="ECO:0000256" key="6">
    <source>
        <dbReference type="ARBA" id="ARBA00022691"/>
    </source>
</evidence>
<dbReference type="GO" id="GO:0008170">
    <property type="term" value="F:N-methyltransferase activity"/>
    <property type="evidence" value="ECO:0007669"/>
    <property type="project" value="UniProtKB-ARBA"/>
</dbReference>
<keyword evidence="4" id="KW-0489">Methyltransferase</keyword>
<reference evidence="10" key="2">
    <citation type="submission" date="2024-01" db="EMBL/GenBank/DDBJ databases">
        <authorList>
            <person name="He J."/>
            <person name="Wang M."/>
            <person name="Zheng J."/>
            <person name="Liu Z."/>
        </authorList>
    </citation>
    <scope>NUCLEOTIDE SEQUENCE</scope>
    <source>
        <strain evidence="10">ZL_2023a</strain>
        <tissue evidence="10">Muscle</tissue>
    </source>
</reference>
<dbReference type="InterPro" id="IPR046341">
    <property type="entry name" value="SET_dom_sf"/>
</dbReference>
<evidence type="ECO:0000313" key="11">
    <source>
        <dbReference type="Proteomes" id="UP001445076"/>
    </source>
</evidence>
<keyword evidence="11" id="KW-1185">Reference proteome</keyword>
<dbReference type="CDD" id="cd10536">
    <property type="entry name" value="SET_SMYD4"/>
    <property type="match status" value="1"/>
</dbReference>
<keyword evidence="7" id="KW-0539">Nucleus</keyword>
<dbReference type="SMART" id="SM00028">
    <property type="entry name" value="TPR"/>
    <property type="match status" value="2"/>
</dbReference>
<dbReference type="GO" id="GO:0008757">
    <property type="term" value="F:S-adenosylmethionine-dependent methyltransferase activity"/>
    <property type="evidence" value="ECO:0007669"/>
    <property type="project" value="UniProtKB-ARBA"/>
</dbReference>
<dbReference type="Gene3D" id="2.170.270.10">
    <property type="entry name" value="SET domain"/>
    <property type="match status" value="1"/>
</dbReference>
<sequence>MDYKQSFEELEENFLRELMKSNKLLEAISKMETKYTTEEMFYYIWSLDEAHRFLTPVLLPSSKSKDSSRVYCRQGDIAYKLCNLDKALKLYNLAILSAPHPAIMTGNSFFDNNTKDTVKQLYNEVYDDLAQAYESRSVLLFDMEQYGKCSNDIDRALELECLQASQRNKLLEMKDRCQKMSSKGKAKAMSVSAMAFNSSQRSFAYVNPKPPKLAECNPAIPSFSSAVKLAYSHSQGRHMIANRDIIPGEILSVDEAYCSVIYHEKLKTYCVECAERCLVPLPCPTCSLVIFCSVSCRTQGYHWQECSVLPTLYELGNKTGLCLLYRLLVKTSYAKIKTMIPLLKQEAKDQPPETLGFNKDGIYDPADYRTVYHLVTNKEKWHKNKILEFSTKAFILTKLLLQGHYFLDDDGNPFTPSHEDIILTGSTLIHNIMSVTCNGREIHYWKEIVNNNKMSTLETSGFAVYPSALMNHSCNPNCNVFFYGKTEVVRATHFIPADRSLTVSYGNDFTSADRDFRRTAMMQTFHFICTCEACKNDWQTTINLPKQQIILKCWECDNAIIPTIKLCSVCKLNYNKQGEAEAMGGLHAPPYNYSDILMKVEKIQNEFLKVKENICNDSKSEQNVKVVRTLIKIFCTYVHQPNFILQNAVHVLQTICTRFGSRIYVKNQNPISPECPVS</sequence>
<dbReference type="InterPro" id="IPR044421">
    <property type="entry name" value="SMYD4_SET"/>
</dbReference>
<evidence type="ECO:0000256" key="3">
    <source>
        <dbReference type="ARBA" id="ARBA00022490"/>
    </source>
</evidence>
<evidence type="ECO:0000256" key="2">
    <source>
        <dbReference type="ARBA" id="ARBA00004496"/>
    </source>
</evidence>
<dbReference type="Pfam" id="PF00856">
    <property type="entry name" value="SET"/>
    <property type="match status" value="1"/>
</dbReference>
<gene>
    <name evidence="10" type="ORF">OTU49_003118</name>
</gene>
<dbReference type="Gene3D" id="6.10.140.2220">
    <property type="match status" value="1"/>
</dbReference>
<dbReference type="Proteomes" id="UP001445076">
    <property type="component" value="Unassembled WGS sequence"/>
</dbReference>
<dbReference type="InterPro" id="IPR052097">
    <property type="entry name" value="SET-MYND_domain_protein"/>
</dbReference>
<evidence type="ECO:0000259" key="9">
    <source>
        <dbReference type="PROSITE" id="PS50280"/>
    </source>
</evidence>
<dbReference type="GO" id="GO:0008276">
    <property type="term" value="F:protein methyltransferase activity"/>
    <property type="evidence" value="ECO:0007669"/>
    <property type="project" value="UniProtKB-ARBA"/>
</dbReference>
<evidence type="ECO:0000256" key="1">
    <source>
        <dbReference type="ARBA" id="ARBA00004123"/>
    </source>
</evidence>
<evidence type="ECO:0000256" key="5">
    <source>
        <dbReference type="ARBA" id="ARBA00022679"/>
    </source>
</evidence>
<dbReference type="InterPro" id="IPR011990">
    <property type="entry name" value="TPR-like_helical_dom_sf"/>
</dbReference>
<evidence type="ECO:0000313" key="10">
    <source>
        <dbReference type="EMBL" id="KAK8740237.1"/>
    </source>
</evidence>
<dbReference type="PANTHER" id="PTHR46165">
    <property type="entry name" value="SET AND MYND DOMAIN-CONTAINING PROTEIN 4"/>
    <property type="match status" value="1"/>
</dbReference>
<reference evidence="10 11" key="1">
    <citation type="journal article" date="2024" name="BMC Genomics">
        <title>Genome assembly of redclaw crayfish (Cherax quadricarinatus) provides insights into its immune adaptation and hypoxia tolerance.</title>
        <authorList>
            <person name="Liu Z."/>
            <person name="Zheng J."/>
            <person name="Li H."/>
            <person name="Fang K."/>
            <person name="Wang S."/>
            <person name="He J."/>
            <person name="Zhou D."/>
            <person name="Weng S."/>
            <person name="Chi M."/>
            <person name="Gu Z."/>
            <person name="He J."/>
            <person name="Li F."/>
            <person name="Wang M."/>
        </authorList>
    </citation>
    <scope>NUCLEOTIDE SEQUENCE [LARGE SCALE GENOMIC DNA]</scope>
    <source>
        <strain evidence="10">ZL_2023a</strain>
    </source>
</reference>
<dbReference type="Gene3D" id="1.25.40.10">
    <property type="entry name" value="Tetratricopeptide repeat domain"/>
    <property type="match status" value="1"/>
</dbReference>
<dbReference type="Gene3D" id="1.10.220.160">
    <property type="match status" value="1"/>
</dbReference>
<keyword evidence="6" id="KW-0949">S-adenosyl-L-methionine</keyword>
<accession>A0AAW0X779</accession>
<dbReference type="InterPro" id="IPR019734">
    <property type="entry name" value="TPR_rpt"/>
</dbReference>
<dbReference type="SUPFAM" id="SSF48452">
    <property type="entry name" value="TPR-like"/>
    <property type="match status" value="1"/>
</dbReference>
<keyword evidence="5" id="KW-0808">Transferase</keyword>
<comment type="caution">
    <text evidence="10">The sequence shown here is derived from an EMBL/GenBank/DDBJ whole genome shotgun (WGS) entry which is preliminary data.</text>
</comment>
<protein>
    <recommendedName>
        <fullName evidence="9">SET domain-containing protein</fullName>
    </recommendedName>
</protein>
<dbReference type="AlphaFoldDB" id="A0AAW0X779"/>
<dbReference type="GO" id="GO:0005737">
    <property type="term" value="C:cytoplasm"/>
    <property type="evidence" value="ECO:0007669"/>
    <property type="project" value="UniProtKB-SubCell"/>
</dbReference>
<dbReference type="PANTHER" id="PTHR46165:SF2">
    <property type="entry name" value="SET AND MYND DOMAIN-CONTAINING PROTEIN 4"/>
    <property type="match status" value="1"/>
</dbReference>
<dbReference type="InterPro" id="IPR001214">
    <property type="entry name" value="SET_dom"/>
</dbReference>
<feature type="domain" description="SET" evidence="9">
    <location>
        <begin position="218"/>
        <end position="506"/>
    </location>
</feature>
<evidence type="ECO:0000256" key="4">
    <source>
        <dbReference type="ARBA" id="ARBA00022603"/>
    </source>
</evidence>
<comment type="catalytic activity">
    <reaction evidence="8">
        <text>L-lysyl-[protein] + S-adenosyl-L-methionine = N(6)-methyl-L-lysyl-[protein] + S-adenosyl-L-homocysteine + H(+)</text>
        <dbReference type="Rhea" id="RHEA:51736"/>
        <dbReference type="Rhea" id="RHEA-COMP:9752"/>
        <dbReference type="Rhea" id="RHEA-COMP:13053"/>
        <dbReference type="ChEBI" id="CHEBI:15378"/>
        <dbReference type="ChEBI" id="CHEBI:29969"/>
        <dbReference type="ChEBI" id="CHEBI:57856"/>
        <dbReference type="ChEBI" id="CHEBI:59789"/>
        <dbReference type="ChEBI" id="CHEBI:61929"/>
    </reaction>
</comment>
<dbReference type="SUPFAM" id="SSF82199">
    <property type="entry name" value="SET domain"/>
    <property type="match status" value="1"/>
</dbReference>
<dbReference type="PROSITE" id="PS50280">
    <property type="entry name" value="SET"/>
    <property type="match status" value="1"/>
</dbReference>
<dbReference type="GO" id="GO:0042826">
    <property type="term" value="F:histone deacetylase binding"/>
    <property type="evidence" value="ECO:0007669"/>
    <property type="project" value="TreeGrafter"/>
</dbReference>
<dbReference type="GO" id="GO:0005634">
    <property type="term" value="C:nucleus"/>
    <property type="evidence" value="ECO:0007669"/>
    <property type="project" value="UniProtKB-SubCell"/>
</dbReference>
<name>A0AAW0X779_CHEQU</name>